<dbReference type="Proteomes" id="UP000235786">
    <property type="component" value="Unassembled WGS sequence"/>
</dbReference>
<accession>A0A2J6RU98</accession>
<name>A0A2J6RU98_HYAVF</name>
<dbReference type="OrthoDB" id="252020at2759"/>
<feature type="region of interest" description="Disordered" evidence="1">
    <location>
        <begin position="190"/>
        <end position="209"/>
    </location>
</feature>
<reference evidence="2 3" key="1">
    <citation type="submission" date="2016-04" db="EMBL/GenBank/DDBJ databases">
        <title>A degradative enzymes factory behind the ericoid mycorrhizal symbiosis.</title>
        <authorList>
            <consortium name="DOE Joint Genome Institute"/>
            <person name="Martino E."/>
            <person name="Morin E."/>
            <person name="Grelet G."/>
            <person name="Kuo A."/>
            <person name="Kohler A."/>
            <person name="Daghino S."/>
            <person name="Barry K."/>
            <person name="Choi C."/>
            <person name="Cichocki N."/>
            <person name="Clum A."/>
            <person name="Copeland A."/>
            <person name="Hainaut M."/>
            <person name="Haridas S."/>
            <person name="Labutti K."/>
            <person name="Lindquist E."/>
            <person name="Lipzen A."/>
            <person name="Khouja H.-R."/>
            <person name="Murat C."/>
            <person name="Ohm R."/>
            <person name="Olson A."/>
            <person name="Spatafora J."/>
            <person name="Veneault-Fourrey C."/>
            <person name="Henrissat B."/>
            <person name="Grigoriev I."/>
            <person name="Martin F."/>
            <person name="Perotto S."/>
        </authorList>
    </citation>
    <scope>NUCLEOTIDE SEQUENCE [LARGE SCALE GENOMIC DNA]</scope>
    <source>
        <strain evidence="2 3">F</strain>
    </source>
</reference>
<protein>
    <submittedName>
        <fullName evidence="2">Uncharacterized protein</fullName>
    </submittedName>
</protein>
<dbReference type="InterPro" id="IPR028018">
    <property type="entry name" value="DUF4646"/>
</dbReference>
<organism evidence="2 3">
    <name type="scientific">Hyaloscypha variabilis (strain UAMH 11265 / GT02V1 / F)</name>
    <name type="common">Meliniomyces variabilis</name>
    <dbReference type="NCBI Taxonomy" id="1149755"/>
    <lineage>
        <taxon>Eukaryota</taxon>
        <taxon>Fungi</taxon>
        <taxon>Dikarya</taxon>
        <taxon>Ascomycota</taxon>
        <taxon>Pezizomycotina</taxon>
        <taxon>Leotiomycetes</taxon>
        <taxon>Helotiales</taxon>
        <taxon>Hyaloscyphaceae</taxon>
        <taxon>Hyaloscypha</taxon>
        <taxon>Hyaloscypha variabilis</taxon>
    </lineage>
</organism>
<feature type="region of interest" description="Disordered" evidence="1">
    <location>
        <begin position="1"/>
        <end position="20"/>
    </location>
</feature>
<proteinExistence type="predicted"/>
<evidence type="ECO:0000256" key="1">
    <source>
        <dbReference type="SAM" id="MobiDB-lite"/>
    </source>
</evidence>
<keyword evidence="3" id="KW-1185">Reference proteome</keyword>
<dbReference type="AlphaFoldDB" id="A0A2J6RU98"/>
<sequence>MQKPHSQPMGPPTQKSPWQRFVVPSNSNSISFGFPFHPQLYNLQVTHDKWHQFTSEIVHAAKLSASEDAAAWAAGVTTGAASSAFLLIFGPAVGYHTGRAIHKRTVAKKVKERLLEDGDIRTVLNKWNQGTFKRRGFCVWLEWPTDFMEVIPKDFKEIIPKVLKSKPSVEKKQEQRFKLMVFPTSEIEEPFSDSPWSQEQPGLVEAPSVAPQRPVLTCSECSSSE</sequence>
<evidence type="ECO:0000313" key="3">
    <source>
        <dbReference type="Proteomes" id="UP000235786"/>
    </source>
</evidence>
<dbReference type="Pfam" id="PF15496">
    <property type="entry name" value="DUF4646"/>
    <property type="match status" value="1"/>
</dbReference>
<dbReference type="EMBL" id="KZ613943">
    <property type="protein sequence ID" value="PMD42099.1"/>
    <property type="molecule type" value="Genomic_DNA"/>
</dbReference>
<evidence type="ECO:0000313" key="2">
    <source>
        <dbReference type="EMBL" id="PMD42099.1"/>
    </source>
</evidence>
<gene>
    <name evidence="2" type="ORF">L207DRAFT_485539</name>
</gene>